<keyword evidence="2 9" id="KW-0158">Chromosome</keyword>
<evidence type="ECO:0000259" key="12">
    <source>
        <dbReference type="Pfam" id="PF08234"/>
    </source>
</evidence>
<dbReference type="GO" id="GO:0051301">
    <property type="term" value="P:cell division"/>
    <property type="evidence" value="ECO:0007669"/>
    <property type="project" value="UniProtKB-UniRule"/>
</dbReference>
<feature type="coiled-coil region" evidence="10">
    <location>
        <begin position="123"/>
        <end position="185"/>
    </location>
</feature>
<keyword evidence="8 9" id="KW-0137">Centromere</keyword>
<evidence type="ECO:0000313" key="13">
    <source>
        <dbReference type="EMBL" id="KAG9321623.1"/>
    </source>
</evidence>
<evidence type="ECO:0000256" key="3">
    <source>
        <dbReference type="ARBA" id="ARBA00022618"/>
    </source>
</evidence>
<evidence type="ECO:0000256" key="5">
    <source>
        <dbReference type="ARBA" id="ARBA00022838"/>
    </source>
</evidence>
<dbReference type="GO" id="GO:0031262">
    <property type="term" value="C:Ndc80 complex"/>
    <property type="evidence" value="ECO:0007669"/>
    <property type="project" value="InterPro"/>
</dbReference>
<keyword evidence="9" id="KW-0539">Nucleus</keyword>
<keyword evidence="5 9" id="KW-0995">Kinetochore</keyword>
<organism evidence="13 14">
    <name type="scientific">Mortierella alpina</name>
    <name type="common">Oleaginous fungus</name>
    <name type="synonym">Mortierella renispora</name>
    <dbReference type="NCBI Taxonomy" id="64518"/>
    <lineage>
        <taxon>Eukaryota</taxon>
        <taxon>Fungi</taxon>
        <taxon>Fungi incertae sedis</taxon>
        <taxon>Mucoromycota</taxon>
        <taxon>Mortierellomycotina</taxon>
        <taxon>Mortierellomycetes</taxon>
        <taxon>Mortierellales</taxon>
        <taxon>Mortierellaceae</taxon>
        <taxon>Mortierella</taxon>
    </lineage>
</organism>
<dbReference type="Gene3D" id="3.30.457.50">
    <property type="entry name" value="Chromosome segregation protein Spc25"/>
    <property type="match status" value="1"/>
</dbReference>
<evidence type="ECO:0000256" key="8">
    <source>
        <dbReference type="ARBA" id="ARBA00023328"/>
    </source>
</evidence>
<evidence type="ECO:0000256" key="10">
    <source>
        <dbReference type="SAM" id="Coils"/>
    </source>
</evidence>
<comment type="subunit">
    <text evidence="9">Component of the NDC80 complex.</text>
</comment>
<comment type="similarity">
    <text evidence="1 9">Belongs to the SPC25 family.</text>
</comment>
<dbReference type="Pfam" id="PF08234">
    <property type="entry name" value="Spindle_Spc25"/>
    <property type="match status" value="1"/>
</dbReference>
<keyword evidence="3 9" id="KW-0132">Cell division</keyword>
<evidence type="ECO:0000313" key="14">
    <source>
        <dbReference type="Proteomes" id="UP000717515"/>
    </source>
</evidence>
<feature type="domain" description="Chromosome segregation protein Spc25 C-terminal" evidence="12">
    <location>
        <begin position="255"/>
        <end position="323"/>
    </location>
</feature>
<proteinExistence type="inferred from homology"/>
<dbReference type="InterPro" id="IPR045143">
    <property type="entry name" value="Spc25"/>
</dbReference>
<keyword evidence="6 10" id="KW-0175">Coiled coil</keyword>
<feature type="region of interest" description="Disordered" evidence="11">
    <location>
        <begin position="1"/>
        <end position="40"/>
    </location>
</feature>
<dbReference type="Proteomes" id="UP000717515">
    <property type="component" value="Unassembled WGS sequence"/>
</dbReference>
<dbReference type="PANTHER" id="PTHR14281:SF0">
    <property type="entry name" value="KINETOCHORE PROTEIN SPC25"/>
    <property type="match status" value="1"/>
</dbReference>
<dbReference type="InterPro" id="IPR013255">
    <property type="entry name" value="Spc25_C"/>
</dbReference>
<comment type="subcellular location">
    <subcellularLocation>
        <location evidence="9">Nucleus</location>
    </subcellularLocation>
    <subcellularLocation>
        <location evidence="9">Chromosome</location>
        <location evidence="9">Centromere</location>
        <location evidence="9">Kinetochore</location>
    </subcellularLocation>
</comment>
<dbReference type="CDD" id="cd23784">
    <property type="entry name" value="RWD_Spc25"/>
    <property type="match status" value="1"/>
</dbReference>
<gene>
    <name evidence="13" type="ORF">KVV02_006727</name>
</gene>
<evidence type="ECO:0000256" key="9">
    <source>
        <dbReference type="RuleBase" id="RU367150"/>
    </source>
</evidence>
<evidence type="ECO:0000256" key="4">
    <source>
        <dbReference type="ARBA" id="ARBA00022776"/>
    </source>
</evidence>
<comment type="function">
    <text evidence="9">Acts as a component of the essential kinetochore-associated NDC80 complex, which is required for chromosome segregation and spindle checkpoint activity.</text>
</comment>
<dbReference type="PANTHER" id="PTHR14281">
    <property type="entry name" value="KINETOCHORE PROTEIN SPC25-RELATED"/>
    <property type="match status" value="1"/>
</dbReference>
<keyword evidence="4 9" id="KW-0498">Mitosis</keyword>
<evidence type="ECO:0000256" key="2">
    <source>
        <dbReference type="ARBA" id="ARBA00022454"/>
    </source>
</evidence>
<evidence type="ECO:0000256" key="6">
    <source>
        <dbReference type="ARBA" id="ARBA00023054"/>
    </source>
</evidence>
<keyword evidence="7 9" id="KW-0131">Cell cycle</keyword>
<name>A0A9P8CV91_MORAP</name>
<evidence type="ECO:0000256" key="7">
    <source>
        <dbReference type="ARBA" id="ARBA00023306"/>
    </source>
</evidence>
<reference evidence="13" key="1">
    <citation type="submission" date="2021-07" db="EMBL/GenBank/DDBJ databases">
        <title>Draft genome of Mortierella alpina, strain LL118, isolated from an aspen leaf litter sample.</title>
        <authorList>
            <person name="Yang S."/>
            <person name="Vinatzer B.A."/>
        </authorList>
    </citation>
    <scope>NUCLEOTIDE SEQUENCE</scope>
    <source>
        <strain evidence="13">LL118</strain>
    </source>
</reference>
<dbReference type="AlphaFoldDB" id="A0A9P8CV91"/>
<dbReference type="GO" id="GO:0007059">
    <property type="term" value="P:chromosome segregation"/>
    <property type="evidence" value="ECO:0007669"/>
    <property type="project" value="InterPro"/>
</dbReference>
<protein>
    <recommendedName>
        <fullName evidence="9">Kinetochore protein SPC25</fullName>
    </recommendedName>
</protein>
<sequence>MASTAAAALSASGTASGTRPSSIGSTMRSSSGGRSSMAEATTHRLSIGNRRLSQLPPNNNALTALLPLPQFDSDEMHAHAAAFINEFNSYTQKTKAKITESSEQWDRETAELQEHDRALREDLKVATLQEAGLEKALNREKEEAGNMSKIIQQLSARREEMRQMQASLESQVSLLRREVKAKREAKFAQKKALDEQILKNKPEVSCYESVLAMRIVGVQGTVQELNPDHGAYRASTGASFTDSIVSALHWTMPTTEDRIGFIFTRINEQDWDQEFAITIDVSQYDYSASECVPSLPELPSLVRYLNDTRDLYGFLKRVRMGFKDLCKK</sequence>
<dbReference type="GO" id="GO:0005634">
    <property type="term" value="C:nucleus"/>
    <property type="evidence" value="ECO:0007669"/>
    <property type="project" value="UniProtKB-SubCell"/>
</dbReference>
<comment type="caution">
    <text evidence="13">The sequence shown here is derived from an EMBL/GenBank/DDBJ whole genome shotgun (WGS) entry which is preliminary data.</text>
</comment>
<accession>A0A9P8CV91</accession>
<evidence type="ECO:0000256" key="11">
    <source>
        <dbReference type="SAM" id="MobiDB-lite"/>
    </source>
</evidence>
<feature type="compositionally biased region" description="Low complexity" evidence="11">
    <location>
        <begin position="1"/>
        <end position="36"/>
    </location>
</feature>
<evidence type="ECO:0000256" key="1">
    <source>
        <dbReference type="ARBA" id="ARBA00006379"/>
    </source>
</evidence>
<dbReference type="EMBL" id="JAIFTL010000193">
    <property type="protein sequence ID" value="KAG9321623.1"/>
    <property type="molecule type" value="Genomic_DNA"/>
</dbReference>